<evidence type="ECO:0000256" key="1">
    <source>
        <dbReference type="ARBA" id="ARBA00005525"/>
    </source>
</evidence>
<dbReference type="AlphaFoldDB" id="A0A9Y2B767"/>
<keyword evidence="2 4" id="KW-0521">NADP</keyword>
<protein>
    <recommendedName>
        <fullName evidence="4">Pyrroline-5-carboxylate reductase</fullName>
        <shortName evidence="4">P5C reductase</shortName>
        <shortName evidence="4">P5CR</shortName>
        <ecNumber evidence="4">1.5.1.2</ecNumber>
    </recommendedName>
    <alternativeName>
        <fullName evidence="4">PCA reductase</fullName>
    </alternativeName>
</protein>
<evidence type="ECO:0000256" key="2">
    <source>
        <dbReference type="ARBA" id="ARBA00022857"/>
    </source>
</evidence>
<dbReference type="Pfam" id="PF14748">
    <property type="entry name" value="P5CR_dimer"/>
    <property type="match status" value="1"/>
</dbReference>
<dbReference type="SUPFAM" id="SSF51735">
    <property type="entry name" value="NAD(P)-binding Rossmann-fold domains"/>
    <property type="match status" value="1"/>
</dbReference>
<dbReference type="Proteomes" id="UP001231445">
    <property type="component" value="Chromosome"/>
</dbReference>
<dbReference type="Gene3D" id="1.10.3730.10">
    <property type="entry name" value="ProC C-terminal domain-like"/>
    <property type="match status" value="1"/>
</dbReference>
<dbReference type="PANTHER" id="PTHR11645">
    <property type="entry name" value="PYRROLINE-5-CARBOXYLATE REDUCTASE"/>
    <property type="match status" value="1"/>
</dbReference>
<dbReference type="InterPro" id="IPR000304">
    <property type="entry name" value="Pyrroline-COOH_reductase"/>
</dbReference>
<feature type="domain" description="Pyrroline-5-carboxylate reductase catalytic N-terminal" evidence="5">
    <location>
        <begin position="3"/>
        <end position="89"/>
    </location>
</feature>
<evidence type="ECO:0000256" key="3">
    <source>
        <dbReference type="ARBA" id="ARBA00023002"/>
    </source>
</evidence>
<evidence type="ECO:0000256" key="4">
    <source>
        <dbReference type="HAMAP-Rule" id="MF_01925"/>
    </source>
</evidence>
<dbReference type="KEGG" id="arue:QQX03_09960"/>
<evidence type="ECO:0000313" key="7">
    <source>
        <dbReference type="EMBL" id="WIW95266.1"/>
    </source>
</evidence>
<reference evidence="7 8" key="1">
    <citation type="submission" date="2023-06" db="EMBL/GenBank/DDBJ databases">
        <title>Altererythrobacter rubellus NBRC 112769 genome.</title>
        <authorList>
            <person name="Zhang K."/>
        </authorList>
    </citation>
    <scope>NUCLEOTIDE SEQUENCE [LARGE SCALE GENOMIC DNA]</scope>
    <source>
        <strain evidence="7 8">NBRC 112769</strain>
    </source>
</reference>
<dbReference type="RefSeq" id="WP_285975581.1">
    <property type="nucleotide sequence ID" value="NZ_CP127221.1"/>
</dbReference>
<keyword evidence="4" id="KW-0028">Amino-acid biosynthesis</keyword>
<keyword evidence="4" id="KW-0963">Cytoplasm</keyword>
<dbReference type="HAMAP" id="MF_01925">
    <property type="entry name" value="P5C_reductase"/>
    <property type="match status" value="1"/>
</dbReference>
<dbReference type="InterPro" id="IPR036291">
    <property type="entry name" value="NAD(P)-bd_dom_sf"/>
</dbReference>
<dbReference type="GO" id="GO:0004735">
    <property type="term" value="F:pyrroline-5-carboxylate reductase activity"/>
    <property type="evidence" value="ECO:0007669"/>
    <property type="project" value="UniProtKB-UniRule"/>
</dbReference>
<keyword evidence="4" id="KW-0641">Proline biosynthesis</keyword>
<proteinExistence type="inferred from homology"/>
<dbReference type="EMBL" id="CP127221">
    <property type="protein sequence ID" value="WIW95266.1"/>
    <property type="molecule type" value="Genomic_DNA"/>
</dbReference>
<dbReference type="InterPro" id="IPR008927">
    <property type="entry name" value="6-PGluconate_DH-like_C_sf"/>
</dbReference>
<dbReference type="InterPro" id="IPR028939">
    <property type="entry name" value="P5C_Rdtase_cat_N"/>
</dbReference>
<dbReference type="PIRSF" id="PIRSF000193">
    <property type="entry name" value="Pyrrol-5-carb_rd"/>
    <property type="match status" value="1"/>
</dbReference>
<dbReference type="InterPro" id="IPR029036">
    <property type="entry name" value="P5CR_dimer"/>
</dbReference>
<dbReference type="PANTHER" id="PTHR11645:SF0">
    <property type="entry name" value="PYRROLINE-5-CARBOXYLATE REDUCTASE 3"/>
    <property type="match status" value="1"/>
</dbReference>
<keyword evidence="3 4" id="KW-0560">Oxidoreductase</keyword>
<dbReference type="SUPFAM" id="SSF48179">
    <property type="entry name" value="6-phosphogluconate dehydrogenase C-terminal domain-like"/>
    <property type="match status" value="1"/>
</dbReference>
<name>A0A9Y2B767_9SPHN</name>
<evidence type="ECO:0000259" key="6">
    <source>
        <dbReference type="Pfam" id="PF14748"/>
    </source>
</evidence>
<dbReference type="Pfam" id="PF03807">
    <property type="entry name" value="F420_oxidored"/>
    <property type="match status" value="1"/>
</dbReference>
<feature type="domain" description="Pyrroline-5-carboxylate reductase dimerisation" evidence="6">
    <location>
        <begin position="152"/>
        <end position="257"/>
    </location>
</feature>
<gene>
    <name evidence="4" type="primary">proC</name>
    <name evidence="7" type="ORF">QQX03_09960</name>
</gene>
<comment type="catalytic activity">
    <reaction evidence="4">
        <text>L-proline + NAD(+) = (S)-1-pyrroline-5-carboxylate + NADH + 2 H(+)</text>
        <dbReference type="Rhea" id="RHEA:14105"/>
        <dbReference type="ChEBI" id="CHEBI:15378"/>
        <dbReference type="ChEBI" id="CHEBI:17388"/>
        <dbReference type="ChEBI" id="CHEBI:57540"/>
        <dbReference type="ChEBI" id="CHEBI:57945"/>
        <dbReference type="ChEBI" id="CHEBI:60039"/>
        <dbReference type="EC" id="1.5.1.2"/>
    </reaction>
</comment>
<evidence type="ECO:0000313" key="8">
    <source>
        <dbReference type="Proteomes" id="UP001231445"/>
    </source>
</evidence>
<dbReference type="GO" id="GO:0005737">
    <property type="term" value="C:cytoplasm"/>
    <property type="evidence" value="ECO:0007669"/>
    <property type="project" value="UniProtKB-SubCell"/>
</dbReference>
<dbReference type="Gene3D" id="3.40.50.720">
    <property type="entry name" value="NAD(P)-binding Rossmann-like Domain"/>
    <property type="match status" value="1"/>
</dbReference>
<organism evidence="7 8">
    <name type="scientific">Altererythrobacter rubellus</name>
    <dbReference type="NCBI Taxonomy" id="2173831"/>
    <lineage>
        <taxon>Bacteria</taxon>
        <taxon>Pseudomonadati</taxon>
        <taxon>Pseudomonadota</taxon>
        <taxon>Alphaproteobacteria</taxon>
        <taxon>Sphingomonadales</taxon>
        <taxon>Erythrobacteraceae</taxon>
        <taxon>Altererythrobacter</taxon>
    </lineage>
</organism>
<comment type="catalytic activity">
    <reaction evidence="4">
        <text>L-proline + NADP(+) = (S)-1-pyrroline-5-carboxylate + NADPH + 2 H(+)</text>
        <dbReference type="Rhea" id="RHEA:14109"/>
        <dbReference type="ChEBI" id="CHEBI:15378"/>
        <dbReference type="ChEBI" id="CHEBI:17388"/>
        <dbReference type="ChEBI" id="CHEBI:57783"/>
        <dbReference type="ChEBI" id="CHEBI:58349"/>
        <dbReference type="ChEBI" id="CHEBI:60039"/>
        <dbReference type="EC" id="1.5.1.2"/>
    </reaction>
</comment>
<accession>A0A9Y2B767</accession>
<keyword evidence="8" id="KW-1185">Reference proteome</keyword>
<comment type="similarity">
    <text evidence="1 4">Belongs to the pyrroline-5-carboxylate reductase family.</text>
</comment>
<evidence type="ECO:0000259" key="5">
    <source>
        <dbReference type="Pfam" id="PF03807"/>
    </source>
</evidence>
<comment type="subcellular location">
    <subcellularLocation>
        <location evidence="4">Cytoplasm</location>
    </subcellularLocation>
</comment>
<sequence length="265" mass="27660">MKILIYGYGKMAGAMVDGWLRAGVSASNIIAYNPRHKASAEGVTLTTRQPDGDFDAVVLGFKPHMLVDIAPKMQSIAGPNTLVLSILAGVTLAQLDAAFPDAKANVRFMPNLAVAIGKSPNVLAAHDLSRSDREAVTELACKLGTAEWLADENLFDLATALAGSGPGFVYRFIDALAEAASELGLPADMAGRLATAMVDGAGSLAADSEFTTDELADRVASPGGMTREGLNVLDESKALKSLLLRTLKATADRGTELSKMAGKQP</sequence>
<dbReference type="EC" id="1.5.1.2" evidence="4"/>
<comment type="pathway">
    <text evidence="4">Amino-acid biosynthesis; L-proline biosynthesis; L-proline from L-glutamate 5-semialdehyde: step 1/1.</text>
</comment>
<comment type="function">
    <text evidence="4">Catalyzes the reduction of 1-pyrroline-5-carboxylate (PCA) to L-proline.</text>
</comment>
<dbReference type="GO" id="GO:0055129">
    <property type="term" value="P:L-proline biosynthetic process"/>
    <property type="evidence" value="ECO:0007669"/>
    <property type="project" value="UniProtKB-UniRule"/>
</dbReference>